<feature type="domain" description="N-acetyltransferase" evidence="3">
    <location>
        <begin position="9"/>
        <end position="155"/>
    </location>
</feature>
<accession>A0ABV0FM49</accession>
<dbReference type="CDD" id="cd04301">
    <property type="entry name" value="NAT_SF"/>
    <property type="match status" value="1"/>
</dbReference>
<dbReference type="SUPFAM" id="SSF55729">
    <property type="entry name" value="Acyl-CoA N-acyltransferases (Nat)"/>
    <property type="match status" value="1"/>
</dbReference>
<dbReference type="PANTHER" id="PTHR43877">
    <property type="entry name" value="AMINOALKYLPHOSPHONATE N-ACETYLTRANSFERASE-RELATED-RELATED"/>
    <property type="match status" value="1"/>
</dbReference>
<keyword evidence="5" id="KW-1185">Reference proteome</keyword>
<gene>
    <name evidence="4" type="ORF">ABHN84_00800</name>
</gene>
<evidence type="ECO:0000256" key="1">
    <source>
        <dbReference type="ARBA" id="ARBA00022679"/>
    </source>
</evidence>
<evidence type="ECO:0000256" key="2">
    <source>
        <dbReference type="ARBA" id="ARBA00023315"/>
    </source>
</evidence>
<dbReference type="Gene3D" id="3.90.70.10">
    <property type="entry name" value="Cysteine proteinases"/>
    <property type="match status" value="1"/>
</dbReference>
<keyword evidence="2" id="KW-0012">Acyltransferase</keyword>
<dbReference type="PROSITE" id="PS51186">
    <property type="entry name" value="GNAT"/>
    <property type="match status" value="1"/>
</dbReference>
<dbReference type="RefSeq" id="WP_347689407.1">
    <property type="nucleotide sequence ID" value="NZ_JBDPZN010000001.1"/>
</dbReference>
<dbReference type="Gene3D" id="3.40.630.30">
    <property type="match status" value="1"/>
</dbReference>
<name>A0ABV0FM49_9GAMM</name>
<dbReference type="Proteomes" id="UP001477278">
    <property type="component" value="Unassembled WGS sequence"/>
</dbReference>
<proteinExistence type="predicted"/>
<sequence>MFANSSQLMLLRQAIPSDLSQLNQIESNAFSGDKISSRQMKRFINSPLDSLLVADIDGTLAGYALVLFHRGTRLARLYSIAVASEFRGRNIAFELVTKCEHTVVERGFITLRLEVRNDNIAAKNLYLKMGYKVLKTLVHYYDDLADGVRMHKRLDPPGPSKVIKMPLYVQTTPFTCGAACLMMAMSAVKTHYNPSRVDELSIWREATTIFMTSGHGGCSVHGLALAAIKRGLQIEMYSQSTSVPFIDSVRDSNKKAVITIVHDDFCQQLASQGIQIHNASPSLTQLRHWIDSGYAVLLMISTYRFNGEKGPHWVVLSGYNEQFMFIHDPFVEAQKDAINAAYVPISQSELAQVMLYGKQKQVSCLVVKSSLA</sequence>
<evidence type="ECO:0000259" key="3">
    <source>
        <dbReference type="PROSITE" id="PS51186"/>
    </source>
</evidence>
<organism evidence="4 5">
    <name type="scientific">Shewanella vesiculosa</name>
    <dbReference type="NCBI Taxonomy" id="518738"/>
    <lineage>
        <taxon>Bacteria</taxon>
        <taxon>Pseudomonadati</taxon>
        <taxon>Pseudomonadota</taxon>
        <taxon>Gammaproteobacteria</taxon>
        <taxon>Alteromonadales</taxon>
        <taxon>Shewanellaceae</taxon>
        <taxon>Shewanella</taxon>
    </lineage>
</organism>
<dbReference type="InterPro" id="IPR021770">
    <property type="entry name" value="DUF3335"/>
</dbReference>
<dbReference type="InterPro" id="IPR000182">
    <property type="entry name" value="GNAT_dom"/>
</dbReference>
<reference evidence="4 5" key="1">
    <citation type="submission" date="2024-05" db="EMBL/GenBank/DDBJ databases">
        <title>Genome sequencing of Marine Estuary Bacteria, Shewanella vesiculosa and S. baltica, and Pseudomonas syringae.</title>
        <authorList>
            <person name="Gurung A."/>
            <person name="Maclea K.S."/>
        </authorList>
    </citation>
    <scope>NUCLEOTIDE SEQUENCE [LARGE SCALE GENOMIC DNA]</scope>
    <source>
        <strain evidence="4 5">1A</strain>
    </source>
</reference>
<dbReference type="EMBL" id="JBDPZN010000001">
    <property type="protein sequence ID" value="MEO3680827.1"/>
    <property type="molecule type" value="Genomic_DNA"/>
</dbReference>
<keyword evidence="1" id="KW-0808">Transferase</keyword>
<dbReference type="Pfam" id="PF11814">
    <property type="entry name" value="DUF3335"/>
    <property type="match status" value="1"/>
</dbReference>
<dbReference type="InterPro" id="IPR016181">
    <property type="entry name" value="Acyl_CoA_acyltransferase"/>
</dbReference>
<evidence type="ECO:0000313" key="5">
    <source>
        <dbReference type="Proteomes" id="UP001477278"/>
    </source>
</evidence>
<dbReference type="Pfam" id="PF00583">
    <property type="entry name" value="Acetyltransf_1"/>
    <property type="match status" value="1"/>
</dbReference>
<dbReference type="InterPro" id="IPR050832">
    <property type="entry name" value="Bact_Acetyltransf"/>
</dbReference>
<evidence type="ECO:0000313" key="4">
    <source>
        <dbReference type="EMBL" id="MEO3680827.1"/>
    </source>
</evidence>
<comment type="caution">
    <text evidence="4">The sequence shown here is derived from an EMBL/GenBank/DDBJ whole genome shotgun (WGS) entry which is preliminary data.</text>
</comment>
<protein>
    <submittedName>
        <fullName evidence="4">GNAT family N-acetyltransferase/peptidase C39 family protein</fullName>
    </submittedName>
</protein>